<dbReference type="Proteomes" id="UP000032721">
    <property type="component" value="Chromosome"/>
</dbReference>
<evidence type="ECO:0000256" key="1">
    <source>
        <dbReference type="SAM" id="MobiDB-lite"/>
    </source>
</evidence>
<dbReference type="KEGG" id="xdo:XDD1_2752"/>
<dbReference type="Pfam" id="PF05521">
    <property type="entry name" value="Phage_HCP"/>
    <property type="match status" value="1"/>
</dbReference>
<dbReference type="EMBL" id="FO704550">
    <property type="protein sequence ID" value="CDG18451.1"/>
    <property type="molecule type" value="Genomic_DNA"/>
</dbReference>
<gene>
    <name evidence="2" type="ORF">XDD1_2752</name>
</gene>
<organism evidence="2 3">
    <name type="scientific">Xenorhabdus doucetiae</name>
    <dbReference type="NCBI Taxonomy" id="351671"/>
    <lineage>
        <taxon>Bacteria</taxon>
        <taxon>Pseudomonadati</taxon>
        <taxon>Pseudomonadota</taxon>
        <taxon>Gammaproteobacteria</taxon>
        <taxon>Enterobacterales</taxon>
        <taxon>Morganellaceae</taxon>
        <taxon>Xenorhabdus</taxon>
    </lineage>
</organism>
<proteinExistence type="predicted"/>
<dbReference type="STRING" id="351671.XDD1_2752"/>
<sequence length="122" mass="13554">MEANGRNQATTGGQGMRAGRLRHRVTIQKNEQSRSPMGSVINKWVDVAEVWAEVKTISGRELVASSAVFSEVTIRIWLRYRADITTGHRIVYQGKPLTIAVVIPDTKHTRLELLCKGGVRNG</sequence>
<dbReference type="Gene3D" id="2.40.10.270">
    <property type="entry name" value="Bacteriophage SPP1 head-tail adaptor protein"/>
    <property type="match status" value="1"/>
</dbReference>
<protein>
    <submittedName>
        <fullName evidence="2">Putative head-tail adaptor</fullName>
    </submittedName>
</protein>
<dbReference type="AlphaFoldDB" id="A0A068QUW3"/>
<dbReference type="InterPro" id="IPR008767">
    <property type="entry name" value="Phage_SPP1_head-tail_adaptor"/>
</dbReference>
<feature type="region of interest" description="Disordered" evidence="1">
    <location>
        <begin position="1"/>
        <end position="21"/>
    </location>
</feature>
<evidence type="ECO:0000313" key="3">
    <source>
        <dbReference type="Proteomes" id="UP000032721"/>
    </source>
</evidence>
<dbReference type="InterPro" id="IPR038666">
    <property type="entry name" value="SSP1_head-tail_sf"/>
</dbReference>
<reference evidence="2 3" key="1">
    <citation type="submission" date="2013-07" db="EMBL/GenBank/DDBJ databases">
        <authorList>
            <person name="Genoscope - CEA"/>
        </authorList>
    </citation>
    <scope>NUCLEOTIDE SEQUENCE [LARGE SCALE GENOMIC DNA]</scope>
    <source>
        <strain evidence="3">FRM16 / DSM 17909</strain>
    </source>
</reference>
<evidence type="ECO:0000313" key="2">
    <source>
        <dbReference type="EMBL" id="CDG18451.1"/>
    </source>
</evidence>
<feature type="compositionally biased region" description="Polar residues" evidence="1">
    <location>
        <begin position="1"/>
        <end position="11"/>
    </location>
</feature>
<dbReference type="HOGENOM" id="CLU_147810_2_3_6"/>
<dbReference type="NCBIfam" id="TIGR01563">
    <property type="entry name" value="gp16_SPP1"/>
    <property type="match status" value="1"/>
</dbReference>
<accession>A0A068QUW3</accession>
<name>A0A068QUW3_9GAMM</name>